<evidence type="ECO:0000313" key="9">
    <source>
        <dbReference type="EMBL" id="SHG80455.1"/>
    </source>
</evidence>
<evidence type="ECO:0000259" key="8">
    <source>
        <dbReference type="Pfam" id="PF01618"/>
    </source>
</evidence>
<dbReference type="AlphaFoldDB" id="A0A1M5MTE0"/>
<keyword evidence="10" id="KW-1185">Reference proteome</keyword>
<keyword evidence="2" id="KW-1003">Cell membrane</keyword>
<dbReference type="Pfam" id="PF01618">
    <property type="entry name" value="MotA_ExbB"/>
    <property type="match status" value="1"/>
</dbReference>
<protein>
    <submittedName>
        <fullName evidence="9">Biopolymer transport protein ExbB/TolQ</fullName>
    </submittedName>
</protein>
<proteinExistence type="inferred from homology"/>
<evidence type="ECO:0000256" key="1">
    <source>
        <dbReference type="ARBA" id="ARBA00004651"/>
    </source>
</evidence>
<name>A0A1M5MTE0_9GAMM</name>
<dbReference type="Proteomes" id="UP000184268">
    <property type="component" value="Unassembled WGS sequence"/>
</dbReference>
<feature type="transmembrane region" description="Helical" evidence="7">
    <location>
        <begin position="12"/>
        <end position="39"/>
    </location>
</feature>
<sequence length="170" mass="18828">MVQFESFLYQFASLFMLPVMVLILASMVYALFVAGQFVVECAQRRSPKHVSRLGQLVRNQPTIALDDIELWIMKALEMLRMVSRITPMLGLVATMIAIGPALIAMGDGRGDEVASQMVVAFSAVILALVASSITFWVMTIRRRWLLEELRAIERGREQANLTPAAAAKAA</sequence>
<dbReference type="RefSeq" id="WP_067654172.1">
    <property type="nucleotide sequence ID" value="NZ_FQXG01000001.1"/>
</dbReference>
<feature type="domain" description="MotA/TolQ/ExbB proton channel" evidence="8">
    <location>
        <begin position="62"/>
        <end position="139"/>
    </location>
</feature>
<evidence type="ECO:0000256" key="7">
    <source>
        <dbReference type="SAM" id="Phobius"/>
    </source>
</evidence>
<evidence type="ECO:0000256" key="5">
    <source>
        <dbReference type="ARBA" id="ARBA00023136"/>
    </source>
</evidence>
<keyword evidence="5 7" id="KW-0472">Membrane</keyword>
<keyword evidence="6" id="KW-0813">Transport</keyword>
<evidence type="ECO:0000256" key="3">
    <source>
        <dbReference type="ARBA" id="ARBA00022692"/>
    </source>
</evidence>
<evidence type="ECO:0000256" key="2">
    <source>
        <dbReference type="ARBA" id="ARBA00022475"/>
    </source>
</evidence>
<dbReference type="EMBL" id="FQXG01000001">
    <property type="protein sequence ID" value="SHG80455.1"/>
    <property type="molecule type" value="Genomic_DNA"/>
</dbReference>
<dbReference type="GO" id="GO:0005886">
    <property type="term" value="C:plasma membrane"/>
    <property type="evidence" value="ECO:0007669"/>
    <property type="project" value="UniProtKB-SubCell"/>
</dbReference>
<dbReference type="OrthoDB" id="3178152at2"/>
<keyword evidence="3 7" id="KW-0812">Transmembrane</keyword>
<feature type="transmembrane region" description="Helical" evidence="7">
    <location>
        <begin position="88"/>
        <end position="106"/>
    </location>
</feature>
<comment type="subcellular location">
    <subcellularLocation>
        <location evidence="1">Cell membrane</location>
        <topology evidence="1">Multi-pass membrane protein</topology>
    </subcellularLocation>
    <subcellularLocation>
        <location evidence="6">Membrane</location>
        <topology evidence="6">Multi-pass membrane protein</topology>
    </subcellularLocation>
</comment>
<keyword evidence="4 7" id="KW-1133">Transmembrane helix</keyword>
<feature type="transmembrane region" description="Helical" evidence="7">
    <location>
        <begin position="118"/>
        <end position="140"/>
    </location>
</feature>
<accession>A0A1M5MTE0</accession>
<evidence type="ECO:0000256" key="4">
    <source>
        <dbReference type="ARBA" id="ARBA00022989"/>
    </source>
</evidence>
<evidence type="ECO:0000256" key="6">
    <source>
        <dbReference type="RuleBase" id="RU004057"/>
    </source>
</evidence>
<evidence type="ECO:0000313" key="10">
    <source>
        <dbReference type="Proteomes" id="UP000184268"/>
    </source>
</evidence>
<keyword evidence="6" id="KW-0653">Protein transport</keyword>
<dbReference type="GO" id="GO:0015031">
    <property type="term" value="P:protein transport"/>
    <property type="evidence" value="ECO:0007669"/>
    <property type="project" value="UniProtKB-KW"/>
</dbReference>
<reference evidence="10" key="1">
    <citation type="submission" date="2016-11" db="EMBL/GenBank/DDBJ databases">
        <authorList>
            <person name="Varghese N."/>
            <person name="Submissions S."/>
        </authorList>
    </citation>
    <scope>NUCLEOTIDE SEQUENCE [LARGE SCALE GENOMIC DNA]</scope>
    <source>
        <strain evidence="10">DSM 16917</strain>
    </source>
</reference>
<dbReference type="InterPro" id="IPR002898">
    <property type="entry name" value="MotA_ExbB_proton_chnl"/>
</dbReference>
<organism evidence="9 10">
    <name type="scientific">Ferrimonas marina</name>
    <dbReference type="NCBI Taxonomy" id="299255"/>
    <lineage>
        <taxon>Bacteria</taxon>
        <taxon>Pseudomonadati</taxon>
        <taxon>Pseudomonadota</taxon>
        <taxon>Gammaproteobacteria</taxon>
        <taxon>Alteromonadales</taxon>
        <taxon>Ferrimonadaceae</taxon>
        <taxon>Ferrimonas</taxon>
    </lineage>
</organism>
<dbReference type="STRING" id="299255.SAMN02745129_0768"/>
<gene>
    <name evidence="9" type="ORF">SAMN02745129_0768</name>
</gene>
<comment type="similarity">
    <text evidence="6">Belongs to the exbB/tolQ family.</text>
</comment>